<dbReference type="Proteomes" id="UP001596548">
    <property type="component" value="Unassembled WGS sequence"/>
</dbReference>
<accession>A0ABW2HZ86</accession>
<name>A0ABW2HZ86_9ACTN</name>
<evidence type="ECO:0000313" key="1">
    <source>
        <dbReference type="EMBL" id="MFC7278179.1"/>
    </source>
</evidence>
<keyword evidence="2" id="KW-1185">Reference proteome</keyword>
<reference evidence="2" key="1">
    <citation type="journal article" date="2019" name="Int. J. Syst. Evol. Microbiol.">
        <title>The Global Catalogue of Microorganisms (GCM) 10K type strain sequencing project: providing services to taxonomists for standard genome sequencing and annotation.</title>
        <authorList>
            <consortium name="The Broad Institute Genomics Platform"/>
            <consortium name="The Broad Institute Genome Sequencing Center for Infectious Disease"/>
            <person name="Wu L."/>
            <person name="Ma J."/>
        </authorList>
    </citation>
    <scope>NUCLEOTIDE SEQUENCE [LARGE SCALE GENOMIC DNA]</scope>
    <source>
        <strain evidence="2">XZYJT-10</strain>
    </source>
</reference>
<evidence type="ECO:0000313" key="2">
    <source>
        <dbReference type="Proteomes" id="UP001596548"/>
    </source>
</evidence>
<proteinExistence type="predicted"/>
<protein>
    <submittedName>
        <fullName evidence="1">Uncharacterized protein</fullName>
    </submittedName>
</protein>
<comment type="caution">
    <text evidence="1">The sequence shown here is derived from an EMBL/GenBank/DDBJ whole genome shotgun (WGS) entry which is preliminary data.</text>
</comment>
<dbReference type="RefSeq" id="WP_378974757.1">
    <property type="nucleotide sequence ID" value="NZ_JBHTBJ010000030.1"/>
</dbReference>
<dbReference type="EMBL" id="JBHTBJ010000030">
    <property type="protein sequence ID" value="MFC7278179.1"/>
    <property type="molecule type" value="Genomic_DNA"/>
</dbReference>
<gene>
    <name evidence="1" type="ORF">ACFQS1_29690</name>
</gene>
<sequence>MTAEAVVMNKSAVAMAADSAVTISSGRQGSKTFETVNKLFELIKGRPVGFMIYANAEINGMPWETVLKSFRDANRDLSLPYLEDYVDSFSEYIKDNRDMVGPASEVRLVIDKAYNALTDIFEYVFERQESCVTNTGRLVMTRVSSLVTEAIDRAEARYEPIHDGPWTDAVGPKQIRETFGQAIDMLVGELFGEWRLKKSIRNRLSNIAISYITKVVPDPAASGVVIAGFGERDYFPKMHSVRVRGMLRNSVLSYGHEDVAIEQNYAGHLETFAEDEEARAYISGVNSAVRKKIVEYWRGWMTDSRTEIASTLSRFGNLTAAEKTEVEEAMSKITSDRLHEFMHHMQDHEDSTFVAPFLESISFLPKDELAVLAESLVNLTSLKQRMDVQSVATVGGAIDVALISRGDGFVWLKRKHYFSSELNPSWHMTHRGTLQ</sequence>
<organism evidence="1 2">
    <name type="scientific">Paractinoplanes rhizophilus</name>
    <dbReference type="NCBI Taxonomy" id="1416877"/>
    <lineage>
        <taxon>Bacteria</taxon>
        <taxon>Bacillati</taxon>
        <taxon>Actinomycetota</taxon>
        <taxon>Actinomycetes</taxon>
        <taxon>Micromonosporales</taxon>
        <taxon>Micromonosporaceae</taxon>
        <taxon>Paractinoplanes</taxon>
    </lineage>
</organism>